<accession>B0P706</accession>
<organism evidence="2 3">
    <name type="scientific">Anaerotruncus colihominis DSM 17241</name>
    <dbReference type="NCBI Taxonomy" id="445972"/>
    <lineage>
        <taxon>Bacteria</taxon>
        <taxon>Bacillati</taxon>
        <taxon>Bacillota</taxon>
        <taxon>Clostridia</taxon>
        <taxon>Eubacteriales</taxon>
        <taxon>Oscillospiraceae</taxon>
        <taxon>Anaerotruncus</taxon>
    </lineage>
</organism>
<proteinExistence type="predicted"/>
<evidence type="ECO:0000256" key="1">
    <source>
        <dbReference type="SAM" id="MobiDB-lite"/>
    </source>
</evidence>
<comment type="caution">
    <text evidence="2">The sequence shown here is derived from an EMBL/GenBank/DDBJ whole genome shotgun (WGS) entry which is preliminary data.</text>
</comment>
<feature type="compositionally biased region" description="Acidic residues" evidence="1">
    <location>
        <begin position="461"/>
        <end position="475"/>
    </location>
</feature>
<evidence type="ECO:0000313" key="3">
    <source>
        <dbReference type="Proteomes" id="UP000003803"/>
    </source>
</evidence>
<keyword evidence="3" id="KW-1185">Reference proteome</keyword>
<reference evidence="2" key="1">
    <citation type="submission" date="2007-11" db="EMBL/GenBank/DDBJ databases">
        <authorList>
            <person name="Fulton L."/>
            <person name="Clifton S."/>
            <person name="Fulton B."/>
            <person name="Xu J."/>
            <person name="Minx P."/>
            <person name="Pepin K.H."/>
            <person name="Johnson M."/>
            <person name="Thiruvilangam P."/>
            <person name="Bhonagiri V."/>
            <person name="Nash W.E."/>
            <person name="Mardis E.R."/>
            <person name="Wilson R.K."/>
        </authorList>
    </citation>
    <scope>NUCLEOTIDE SEQUENCE [LARGE SCALE GENOMIC DNA]</scope>
    <source>
        <strain evidence="2">DSM 17241</strain>
    </source>
</reference>
<dbReference type="InterPro" id="IPR006428">
    <property type="entry name" value="Portal_SPP1-type"/>
</dbReference>
<dbReference type="NCBIfam" id="TIGR01538">
    <property type="entry name" value="portal_SPP1"/>
    <property type="match status" value="1"/>
</dbReference>
<dbReference type="AlphaFoldDB" id="B0P706"/>
<name>B0P706_9FIRM</name>
<dbReference type="InterPro" id="IPR021145">
    <property type="entry name" value="Portal_protein_SPP1_Gp6-like"/>
</dbReference>
<dbReference type="EMBL" id="ABGD02000005">
    <property type="protein sequence ID" value="EDS12981.1"/>
    <property type="molecule type" value="Genomic_DNA"/>
</dbReference>
<feature type="region of interest" description="Disordered" evidence="1">
    <location>
        <begin position="448"/>
        <end position="475"/>
    </location>
</feature>
<sequence length="475" mass="54152">MEFKEADILPVIFMERSLLDSLTEADIKEIIDENEGHTKYARLERYYKGEHDILRHTKKDSTAPNNRLVNNMAKYITDTATGYFIGKPVVYSSQNVAYLAALQDIFDYNDEQDENMELARSASIHGNCFEMLYLDEDVQIRFTKVPPDGCIYICETGDNTPMAAIRIVYSKDRDKNIIKKVEFWTAQDCWYFRSINGGALELLDIREHYWGDVPFVEYINNEERLGDFEGVITLIDAYNRVESNTANFFQYNDEALLKVLKMGAVTSQDIRDMKEKGAIILEDGGDIQWLVKEVGDAALENYKKRLREDMHIFSAVPNLTDANFGGNLSGVAVSYKLWGLEQICAIKERKFKRGLQRRIELITHILNIQGGRYDYREIGIQFRRNKPQNLPEIAQIITMLSGELSRETRLQMLPTIDNVQDELQKLEDEKQREVSGFGQYDALARALEQAKAQPAGAGAIPDDEAGTDPGDGEGT</sequence>
<dbReference type="Pfam" id="PF05133">
    <property type="entry name" value="SPP1_portal"/>
    <property type="match status" value="1"/>
</dbReference>
<dbReference type="eggNOG" id="ENOG502Z7Z6">
    <property type="taxonomic scope" value="Bacteria"/>
</dbReference>
<reference evidence="2" key="2">
    <citation type="submission" date="2013-09" db="EMBL/GenBank/DDBJ databases">
        <title>Draft genome sequence of Anaerotruncus colihominis(DSM 17241).</title>
        <authorList>
            <person name="Sudarsanam P."/>
            <person name="Ley R."/>
            <person name="Guruge J."/>
            <person name="Turnbaugh P.J."/>
            <person name="Mahowald M."/>
            <person name="Liep D."/>
            <person name="Gordon J."/>
        </authorList>
    </citation>
    <scope>NUCLEOTIDE SEQUENCE</scope>
    <source>
        <strain evidence="2">DSM 17241</strain>
    </source>
</reference>
<gene>
    <name evidence="2" type="ORF">ANACOL_00534</name>
</gene>
<protein>
    <submittedName>
        <fullName evidence="2">Phage portal protein, SPP1 family</fullName>
    </submittedName>
</protein>
<dbReference type="Proteomes" id="UP000003803">
    <property type="component" value="Unassembled WGS sequence"/>
</dbReference>
<dbReference type="HOGENOM" id="CLU_034083_1_1_9"/>
<evidence type="ECO:0000313" key="2">
    <source>
        <dbReference type="EMBL" id="EDS12981.1"/>
    </source>
</evidence>